<dbReference type="InterPro" id="IPR021370">
    <property type="entry name" value="DUF2987"/>
</dbReference>
<evidence type="ECO:0000313" key="1">
    <source>
        <dbReference type="EMBL" id="GGF26171.1"/>
    </source>
</evidence>
<dbReference type="Proteomes" id="UP000646365">
    <property type="component" value="Unassembled WGS sequence"/>
</dbReference>
<reference evidence="1" key="1">
    <citation type="journal article" date="2014" name="Int. J. Syst. Evol. Microbiol.">
        <title>Complete genome sequence of Corynebacterium casei LMG S-19264T (=DSM 44701T), isolated from a smear-ripened cheese.</title>
        <authorList>
            <consortium name="US DOE Joint Genome Institute (JGI-PGF)"/>
            <person name="Walter F."/>
            <person name="Albersmeier A."/>
            <person name="Kalinowski J."/>
            <person name="Ruckert C."/>
        </authorList>
    </citation>
    <scope>NUCLEOTIDE SEQUENCE</scope>
    <source>
        <strain evidence="1">CGMCC 1.15725</strain>
    </source>
</reference>
<gene>
    <name evidence="1" type="ORF">GCM10011611_35290</name>
</gene>
<dbReference type="EMBL" id="BMJQ01000009">
    <property type="protein sequence ID" value="GGF26171.1"/>
    <property type="molecule type" value="Genomic_DNA"/>
</dbReference>
<sequence>MLAASVFSRPAHASDSFASLPYRSLLESVTTFLDAPPEKRSRLALLQRLRPDGDNLVARPLTMTIQAKSGPIEIPVADDNSFVLPVDDRLKDENPPVITNQPKGTLSLQVGVRILLPQTTHYAYSEFAEGVRQANAMTKRFAGMLWLFSQTADSVILRFYRPERQMLRIAAADGALTLIADDSGTIFVRLDKKLIDENPMMDLSEPALDALPAVSSR</sequence>
<evidence type="ECO:0000313" key="2">
    <source>
        <dbReference type="Proteomes" id="UP000646365"/>
    </source>
</evidence>
<reference evidence="1" key="2">
    <citation type="submission" date="2020-09" db="EMBL/GenBank/DDBJ databases">
        <authorList>
            <person name="Sun Q."/>
            <person name="Zhou Y."/>
        </authorList>
    </citation>
    <scope>NUCLEOTIDE SEQUENCE</scope>
    <source>
        <strain evidence="1">CGMCC 1.15725</strain>
    </source>
</reference>
<accession>A0A8J2YW22</accession>
<proteinExistence type="predicted"/>
<protein>
    <submittedName>
        <fullName evidence="1">Uncharacterized protein</fullName>
    </submittedName>
</protein>
<comment type="caution">
    <text evidence="1">The sequence shown here is derived from an EMBL/GenBank/DDBJ whole genome shotgun (WGS) entry which is preliminary data.</text>
</comment>
<name>A0A8J2YW22_9PROT</name>
<dbReference type="RefSeq" id="WP_189048122.1">
    <property type="nucleotide sequence ID" value="NZ_BMJQ01000009.1"/>
</dbReference>
<dbReference type="AlphaFoldDB" id="A0A8J2YW22"/>
<organism evidence="1 2">
    <name type="scientific">Aliidongia dinghuensis</name>
    <dbReference type="NCBI Taxonomy" id="1867774"/>
    <lineage>
        <taxon>Bacteria</taxon>
        <taxon>Pseudomonadati</taxon>
        <taxon>Pseudomonadota</taxon>
        <taxon>Alphaproteobacteria</taxon>
        <taxon>Rhodospirillales</taxon>
        <taxon>Dongiaceae</taxon>
        <taxon>Aliidongia</taxon>
    </lineage>
</organism>
<keyword evidence="2" id="KW-1185">Reference proteome</keyword>
<dbReference type="Pfam" id="PF11205">
    <property type="entry name" value="DUF2987"/>
    <property type="match status" value="1"/>
</dbReference>